<dbReference type="InterPro" id="IPR050188">
    <property type="entry name" value="RluA_PseudoU_synthase"/>
</dbReference>
<proteinExistence type="inferred from homology"/>
<dbReference type="PANTHER" id="PTHR21600">
    <property type="entry name" value="MITOCHONDRIAL RNA PSEUDOURIDINE SYNTHASE"/>
    <property type="match status" value="1"/>
</dbReference>
<dbReference type="AlphaFoldDB" id="A0A1B6E762"/>
<accession>A0A1B6E762</accession>
<dbReference type="GO" id="GO:0000455">
    <property type="term" value="P:enzyme-directed rRNA pseudouridine synthesis"/>
    <property type="evidence" value="ECO:0007669"/>
    <property type="project" value="TreeGrafter"/>
</dbReference>
<name>A0A1B6E762_9HEMI</name>
<dbReference type="Pfam" id="PF00849">
    <property type="entry name" value="PseudoU_synth_2"/>
    <property type="match status" value="1"/>
</dbReference>
<protein>
    <recommendedName>
        <fullName evidence="2">Pseudouridine synthase RsuA/RluA-like domain-containing protein</fullName>
    </recommendedName>
</protein>
<dbReference type="CDD" id="cd02869">
    <property type="entry name" value="PseudoU_synth_RluA_like"/>
    <property type="match status" value="1"/>
</dbReference>
<dbReference type="GO" id="GO:0003723">
    <property type="term" value="F:RNA binding"/>
    <property type="evidence" value="ECO:0007669"/>
    <property type="project" value="InterPro"/>
</dbReference>
<dbReference type="GO" id="GO:0009982">
    <property type="term" value="F:pseudouridine synthase activity"/>
    <property type="evidence" value="ECO:0007669"/>
    <property type="project" value="InterPro"/>
</dbReference>
<evidence type="ECO:0000256" key="1">
    <source>
        <dbReference type="ARBA" id="ARBA00010876"/>
    </source>
</evidence>
<dbReference type="SUPFAM" id="SSF55120">
    <property type="entry name" value="Pseudouridine synthase"/>
    <property type="match status" value="1"/>
</dbReference>
<reference evidence="3" key="1">
    <citation type="submission" date="2015-12" db="EMBL/GenBank/DDBJ databases">
        <title>De novo transcriptome assembly of four potential Pierce s Disease insect vectors from Arizona vineyards.</title>
        <authorList>
            <person name="Tassone E.E."/>
        </authorList>
    </citation>
    <scope>NUCLEOTIDE SEQUENCE</scope>
</reference>
<dbReference type="InterPro" id="IPR020103">
    <property type="entry name" value="PsdUridine_synth_cat_dom_sf"/>
</dbReference>
<evidence type="ECO:0000259" key="2">
    <source>
        <dbReference type="Pfam" id="PF00849"/>
    </source>
</evidence>
<evidence type="ECO:0000313" key="3">
    <source>
        <dbReference type="EMBL" id="JAS33771.1"/>
    </source>
</evidence>
<dbReference type="Gene3D" id="3.30.2350.10">
    <property type="entry name" value="Pseudouridine synthase"/>
    <property type="match status" value="1"/>
</dbReference>
<dbReference type="EMBL" id="GEDC01003527">
    <property type="protein sequence ID" value="JAS33771.1"/>
    <property type="molecule type" value="Transcribed_RNA"/>
</dbReference>
<sequence length="296" mass="34296">MECVENILKLIVFYFKNKYLHWLLHTKYYNNTSKNSQIRVLHQSSNFIVLNKGHDILINSNDPTAKVSLEQQLNKAFPTLANPNLRHSFYFPHRLDYATSGVICIALHKKACSAATSAFEGRITKKYYLALLRGHVSEEIVDISIAIGEDSREIHSSHKMCTAKETACLLPRNAHTRLLILERGLYCQYPATKVLLRPITGRRHQLRVHCSYIGHTIVGDFTYSRRKDNIPYRTFLHAFRLVLPTSIEFLDIQTPDPFTKDKLYNQWTPVEIINKLTNETLLKLNWEKEILSSLKL</sequence>
<organism evidence="3">
    <name type="scientific">Clastoptera arizonana</name>
    <name type="common">Arizona spittle bug</name>
    <dbReference type="NCBI Taxonomy" id="38151"/>
    <lineage>
        <taxon>Eukaryota</taxon>
        <taxon>Metazoa</taxon>
        <taxon>Ecdysozoa</taxon>
        <taxon>Arthropoda</taxon>
        <taxon>Hexapoda</taxon>
        <taxon>Insecta</taxon>
        <taxon>Pterygota</taxon>
        <taxon>Neoptera</taxon>
        <taxon>Paraneoptera</taxon>
        <taxon>Hemiptera</taxon>
        <taxon>Auchenorrhyncha</taxon>
        <taxon>Cercopoidea</taxon>
        <taxon>Clastopteridae</taxon>
        <taxon>Clastoptera</taxon>
    </lineage>
</organism>
<comment type="similarity">
    <text evidence="1">Belongs to the pseudouridine synthase RluA family.</text>
</comment>
<dbReference type="PANTHER" id="PTHR21600:SF87">
    <property type="entry name" value="RNA PSEUDOURIDYLATE SYNTHASE DOMAIN-CONTAINING PROTEIN 1"/>
    <property type="match status" value="1"/>
</dbReference>
<gene>
    <name evidence="3" type="ORF">g.14426</name>
</gene>
<feature type="domain" description="Pseudouridine synthase RsuA/RluA-like" evidence="2">
    <location>
        <begin position="46"/>
        <end position="211"/>
    </location>
</feature>
<dbReference type="InterPro" id="IPR006145">
    <property type="entry name" value="PsdUridine_synth_RsuA/RluA"/>
</dbReference>